<accession>A0A4R2GHV8</accession>
<dbReference type="OrthoDB" id="1014144at2"/>
<feature type="transmembrane region" description="Helical" evidence="1">
    <location>
        <begin position="456"/>
        <end position="478"/>
    </location>
</feature>
<evidence type="ECO:0000313" key="2">
    <source>
        <dbReference type="EMBL" id="TCO08027.1"/>
    </source>
</evidence>
<feature type="transmembrane region" description="Helical" evidence="1">
    <location>
        <begin position="357"/>
        <end position="376"/>
    </location>
</feature>
<feature type="transmembrane region" description="Helical" evidence="1">
    <location>
        <begin position="23"/>
        <end position="42"/>
    </location>
</feature>
<organism evidence="2 3">
    <name type="scientific">Natronoflexus pectinivorans</name>
    <dbReference type="NCBI Taxonomy" id="682526"/>
    <lineage>
        <taxon>Bacteria</taxon>
        <taxon>Pseudomonadati</taxon>
        <taxon>Bacteroidota</taxon>
        <taxon>Bacteroidia</taxon>
        <taxon>Marinilabiliales</taxon>
        <taxon>Marinilabiliaceae</taxon>
        <taxon>Natronoflexus</taxon>
    </lineage>
</organism>
<keyword evidence="1" id="KW-0472">Membrane</keyword>
<feature type="transmembrane region" description="Helical" evidence="1">
    <location>
        <begin position="382"/>
        <end position="405"/>
    </location>
</feature>
<feature type="transmembrane region" description="Helical" evidence="1">
    <location>
        <begin position="173"/>
        <end position="192"/>
    </location>
</feature>
<dbReference type="RefSeq" id="WP_132433913.1">
    <property type="nucleotide sequence ID" value="NZ_SLWK01000006.1"/>
</dbReference>
<reference evidence="2 3" key="1">
    <citation type="submission" date="2019-03" db="EMBL/GenBank/DDBJ databases">
        <title>Genomic Encyclopedia of Type Strains, Phase IV (KMG-IV): sequencing the most valuable type-strain genomes for metagenomic binning, comparative biology and taxonomic classification.</title>
        <authorList>
            <person name="Goeker M."/>
        </authorList>
    </citation>
    <scope>NUCLEOTIDE SEQUENCE [LARGE SCALE GENOMIC DNA]</scope>
    <source>
        <strain evidence="2 3">DSM 24179</strain>
    </source>
</reference>
<dbReference type="EMBL" id="SLWK01000006">
    <property type="protein sequence ID" value="TCO08027.1"/>
    <property type="molecule type" value="Genomic_DNA"/>
</dbReference>
<name>A0A4R2GHV8_9BACT</name>
<protein>
    <recommendedName>
        <fullName evidence="4">ABC-2 type transport system permease protein</fullName>
    </recommendedName>
</protein>
<sequence>MILGLIKLEVKQLFRSSNLAKNILVNIFAGFSMLFVLFWLFLIGRALPSVIQSLTGSDDVFYVVNTYLAHFFLMEILLRYFFQKVPGANISPFIHLPVPKSLLTFWLLLKSLISPMSLLVLAVFLPFARQAVIPFYGSTAGFLWLGTLLAISFTLHWLVILLKLKTEKGFRGFLLFLAVIALVLGMDHFGYLAVLTRLHPFFEFAASSVIPFVVLLLVMLFFFLLVFRSFKLHTHLEDDVKKVGYNFYNYAPGILSRFGFLGDIAILEWRLILRHKRSRNLLFTGLIFLTYGMIFYTNPQYFNEDGSISTVLILPAIFITGTLAMQFGQLFISWNSSHFDFFMNKPDGISSLIRGKYLLYMLAVSFMLILSLPYAYFGWQILYLHLAAFLYNVGVNLNIIVWLALWQPKPINLNAGGTWNMEGMGCAQFLLAVPVLGVPLIIVAILSFFFSQVVAFIVIGGIGLIGLILFPYFSGLAVKKVIENRYNISSTFRKES</sequence>
<feature type="transmembrane region" description="Helical" evidence="1">
    <location>
        <begin position="103"/>
        <end position="128"/>
    </location>
</feature>
<gene>
    <name evidence="2" type="ORF">EV194_106169</name>
</gene>
<keyword evidence="1" id="KW-1133">Transmembrane helix</keyword>
<dbReference type="Proteomes" id="UP000295221">
    <property type="component" value="Unassembled WGS sequence"/>
</dbReference>
<evidence type="ECO:0008006" key="4">
    <source>
        <dbReference type="Google" id="ProtNLM"/>
    </source>
</evidence>
<dbReference type="Pfam" id="PF18940">
    <property type="entry name" value="DUF5687"/>
    <property type="match status" value="1"/>
</dbReference>
<feature type="transmembrane region" description="Helical" evidence="1">
    <location>
        <begin position="280"/>
        <end position="296"/>
    </location>
</feature>
<feature type="transmembrane region" description="Helical" evidence="1">
    <location>
        <begin position="204"/>
        <end position="227"/>
    </location>
</feature>
<comment type="caution">
    <text evidence="2">The sequence shown here is derived from an EMBL/GenBank/DDBJ whole genome shotgun (WGS) entry which is preliminary data.</text>
</comment>
<evidence type="ECO:0000313" key="3">
    <source>
        <dbReference type="Proteomes" id="UP000295221"/>
    </source>
</evidence>
<keyword evidence="3" id="KW-1185">Reference proteome</keyword>
<proteinExistence type="predicted"/>
<feature type="transmembrane region" description="Helical" evidence="1">
    <location>
        <begin position="62"/>
        <end position="82"/>
    </location>
</feature>
<feature type="transmembrane region" description="Helical" evidence="1">
    <location>
        <begin position="308"/>
        <end position="336"/>
    </location>
</feature>
<feature type="transmembrane region" description="Helical" evidence="1">
    <location>
        <begin position="426"/>
        <end position="450"/>
    </location>
</feature>
<feature type="transmembrane region" description="Helical" evidence="1">
    <location>
        <begin position="140"/>
        <end position="161"/>
    </location>
</feature>
<evidence type="ECO:0000256" key="1">
    <source>
        <dbReference type="SAM" id="Phobius"/>
    </source>
</evidence>
<dbReference type="AlphaFoldDB" id="A0A4R2GHV8"/>
<dbReference type="InterPro" id="IPR043742">
    <property type="entry name" value="DUF5687"/>
</dbReference>
<keyword evidence="1" id="KW-0812">Transmembrane</keyword>